<feature type="transmembrane region" description="Helical" evidence="7">
    <location>
        <begin position="1229"/>
        <end position="1249"/>
    </location>
</feature>
<dbReference type="GeneID" id="103315598"/>
<sequence>MRTTFARHSAKRCWQREQDSSGFASVWSLRDNSGIMMEKLRMFRLLLYKNYLVRKRHWKMGLLVEILIPLLLFVLIQACRDFSAAEPQVHENNTYYEIQTKENLISKITYRTTIYFAPENKFTRILMEKTRGCLKFPAGTITGFNSEEELLKMYALYQTQDPINDIIAVVFDEKYANISSKHLSYTLRTAYVLSNILYKIDTEGPSITLDQALIEVIPFVQLQLCLDESFIKMKARKPSFESEVSIQQMPYPPYVQLNENDMITRILFCGFAVIAFLIPLCVEATYAADEKFIGINVLMAMNGVPTYLNLLSWLVSGLIFSVSYVSALIFLFNIAFTDNVHPYLYYGNSFIFWIVLILHVGHLITFGMHISAYFSKSLFMISGILALYGGSSMIQKYSIKGDYYAVVPYLGILFPNILLFRAFQEVNNYETMLKGIKWSNLFLVGDPVYKTAGSLGMIMIFSIIGTIFHFLMTVYIYAVHPGKYGVKKHPLYFLKSGKTRNKVNSDDEMDDYEFDDVDGKPFETIPRAAFTPGIQIRGLKKEFRTHLFGKSKVQALRGISVDFYKGQITALLGHNGAGKTTLMSILTGMISPSDGAVYINGKNVKEESNVLMNDIGLCPQEDMLFPTLSVAEQIEFFGMLKGKNKSKAAIKHDVNALLKKLKLFDKRNAMPHQLSGGQKRRVCLGMAVIGDSSTLILDEPTSGMDPESRRDTWDIILRMRGQKTILISTHDMEEADILGDRIAIVHMGRLKSYGSSMFLKKLLGQGNIEVTLSTESWCDPQRIRNELDSRGQILNIDGGKIVLSVPNSPELPDYLDKIEMQKKNLGVTGMSVSLITLEQVFLKYVQPCFSNTSSKSDLVTRDNEDVTDSCQPFLDSTYKLKGRALLIQSILALLKKKVTYTRRNLVTISLIILLPIICILFMTMDYNISNDTTTLIPIKLDMYSQPQTYYGTSNKTVGEKYKLTTEEFYGRATEVSKTTSVTDALLEFGRTDEATYRNNLIAAVEFNSTDNKTLLANAFYSGYATFSIPISVNLLSNTLLKSHAGDEYSISLAGHQLPHSIRSTAIPEANIDAYATVLLFVFFFFPAVALFVIHPLRESLSNVKQLQRMTGVSCFTYWGTMFAFDFLVFLVTILCIVVGFICMDNAIGLRMYENTEIGITILLLLLFAFNTLPLIYICSFLKKSISTVITLLSLLPFGLVSLELIMHVIAISLHTHWIVQKFRSIQKGIFLLIPYLSFFHGEVSFFSIASKNARCRRLPNVLHEVACLANDTCCGLDCFDGKCKKSLKYFNNFNEDMSLEQCVTYLSVTPFLYFAILAVLEYKLIPLMFARMRRGKYEILEDPCDEQVKKEKHSVASEIVKANIRCTLADSKQVNREANKTKEEANGNATLEESNTLSNDNANNYLFFVYELSKRYGNLTAVEEISFGVKQHECFGLLGVNGAGKSTTFKMMTGQSIPNNGCMYLGDRNFNDNRRYYLSQMGYCPQNDAIIRCLNASEHLRLFARLRGIPESQVNNEVKKWIDRLNLNICASQPSGTYSGGNKRRLNIAMALIGNPSLVLLDEPTTGVDPAARRSLWNVIQSCQTTGQAIILTSHSMEECEALCNRLVIMVNGQLVCIGPCQELKQRFGAGYDIQMKLNPEKSSSQMESIKRDIEQALNCELVDENSGFLMYHVTTSETTWRRMYDVMTELKNKYNCIDDFSVLSSTLEQLFLLFARAAKRTNRKTYK</sequence>
<dbReference type="FunFam" id="3.40.50.300:FF:000436">
    <property type="entry name" value="ATP binding cassette subfamily A member 9"/>
    <property type="match status" value="1"/>
</dbReference>
<feature type="transmembrane region" description="Helical" evidence="7">
    <location>
        <begin position="455"/>
        <end position="478"/>
    </location>
</feature>
<dbReference type="PANTHER" id="PTHR19229:SF250">
    <property type="entry name" value="ABC TRANSPORTER DOMAIN-CONTAINING PROTEIN-RELATED"/>
    <property type="match status" value="1"/>
</dbReference>
<dbReference type="InterPro" id="IPR026082">
    <property type="entry name" value="ABCA"/>
</dbReference>
<evidence type="ECO:0000256" key="4">
    <source>
        <dbReference type="ARBA" id="ARBA00022840"/>
    </source>
</evidence>
<evidence type="ECO:0000256" key="5">
    <source>
        <dbReference type="ARBA" id="ARBA00022989"/>
    </source>
</evidence>
<dbReference type="GO" id="GO:0016887">
    <property type="term" value="F:ATP hydrolysis activity"/>
    <property type="evidence" value="ECO:0007669"/>
    <property type="project" value="InterPro"/>
</dbReference>
<evidence type="ECO:0000259" key="8">
    <source>
        <dbReference type="PROSITE" id="PS50893"/>
    </source>
</evidence>
<evidence type="ECO:0000256" key="3">
    <source>
        <dbReference type="ARBA" id="ARBA00022741"/>
    </source>
</evidence>
<dbReference type="InterPro" id="IPR017871">
    <property type="entry name" value="ABC_transporter-like_CS"/>
</dbReference>
<feature type="transmembrane region" description="Helical" evidence="7">
    <location>
        <begin position="403"/>
        <end position="423"/>
    </location>
</feature>
<dbReference type="InterPro" id="IPR056264">
    <property type="entry name" value="R2_ABCA1-4-like"/>
</dbReference>
<keyword evidence="4" id="KW-0067">ATP-binding</keyword>
<feature type="transmembrane region" description="Helical" evidence="7">
    <location>
        <begin position="905"/>
        <end position="924"/>
    </location>
</feature>
<dbReference type="Pfam" id="PF23321">
    <property type="entry name" value="R1_ABCA1"/>
    <property type="match status" value="1"/>
</dbReference>
<dbReference type="GO" id="GO:0005319">
    <property type="term" value="F:lipid transporter activity"/>
    <property type="evidence" value="ECO:0007669"/>
    <property type="project" value="TreeGrafter"/>
</dbReference>
<evidence type="ECO:0000256" key="6">
    <source>
        <dbReference type="ARBA" id="ARBA00023136"/>
    </source>
</evidence>
<feature type="transmembrane region" description="Helical" evidence="7">
    <location>
        <begin position="1188"/>
        <end position="1209"/>
    </location>
</feature>
<dbReference type="InterPro" id="IPR003593">
    <property type="entry name" value="AAA+_ATPase"/>
</dbReference>
<dbReference type="PROSITE" id="PS50893">
    <property type="entry name" value="ABC_TRANSPORTER_2"/>
    <property type="match status" value="2"/>
</dbReference>
<accession>A0A7M7H8B8</accession>
<feature type="transmembrane region" description="Helical" evidence="7">
    <location>
        <begin position="1302"/>
        <end position="1320"/>
    </location>
</feature>
<feature type="transmembrane region" description="Helical" evidence="7">
    <location>
        <begin position="1161"/>
        <end position="1181"/>
    </location>
</feature>
<dbReference type="SMART" id="SM00382">
    <property type="entry name" value="AAA"/>
    <property type="match status" value="2"/>
</dbReference>
<dbReference type="Gene3D" id="3.40.50.300">
    <property type="entry name" value="P-loop containing nucleotide triphosphate hydrolases"/>
    <property type="match status" value="2"/>
</dbReference>
<feature type="transmembrane region" description="Helical" evidence="7">
    <location>
        <begin position="1114"/>
        <end position="1141"/>
    </location>
</feature>
<keyword evidence="6 7" id="KW-0472">Membrane</keyword>
<dbReference type="Proteomes" id="UP000002358">
    <property type="component" value="Chromosome 5"/>
</dbReference>
<dbReference type="InterPro" id="IPR027417">
    <property type="entry name" value="P-loop_NTPase"/>
</dbReference>
<dbReference type="EnsemblMetazoa" id="XM_008205374">
    <property type="protein sequence ID" value="XP_008203596"/>
    <property type="gene ID" value="LOC103315598"/>
</dbReference>
<dbReference type="RefSeq" id="XP_008203596.1">
    <property type="nucleotide sequence ID" value="XM_008205374.4"/>
</dbReference>
<dbReference type="KEGG" id="nvi:103315598"/>
<dbReference type="SMR" id="A0A7M7H8B8"/>
<dbReference type="Pfam" id="PF12698">
    <property type="entry name" value="ABC2_membrane_3"/>
    <property type="match status" value="1"/>
</dbReference>
<dbReference type="FunFam" id="3.40.50.300:FF:002470">
    <property type="entry name" value="ABC transporter, putative"/>
    <property type="match status" value="1"/>
</dbReference>
<dbReference type="GO" id="GO:0016020">
    <property type="term" value="C:membrane"/>
    <property type="evidence" value="ECO:0007669"/>
    <property type="project" value="UniProtKB-SubCell"/>
</dbReference>
<dbReference type="GO" id="GO:0140359">
    <property type="term" value="F:ABC-type transporter activity"/>
    <property type="evidence" value="ECO:0007669"/>
    <property type="project" value="InterPro"/>
</dbReference>
<evidence type="ECO:0000256" key="2">
    <source>
        <dbReference type="ARBA" id="ARBA00022692"/>
    </source>
</evidence>
<keyword evidence="2 7" id="KW-0812">Transmembrane</keyword>
<feature type="transmembrane region" description="Helical" evidence="7">
    <location>
        <begin position="307"/>
        <end position="331"/>
    </location>
</feature>
<proteinExistence type="predicted"/>
<feature type="transmembrane region" description="Helical" evidence="7">
    <location>
        <begin position="266"/>
        <end position="287"/>
    </location>
</feature>
<feature type="domain" description="ABC transporter" evidence="8">
    <location>
        <begin position="1407"/>
        <end position="1637"/>
    </location>
</feature>
<evidence type="ECO:0000313" key="9">
    <source>
        <dbReference type="EnsemblMetazoa" id="XP_008203596"/>
    </source>
</evidence>
<name>A0A7M7H8B8_NASVI</name>
<dbReference type="CDD" id="cd03263">
    <property type="entry name" value="ABC_subfamily_A"/>
    <property type="match status" value="2"/>
</dbReference>
<dbReference type="GO" id="GO:0005524">
    <property type="term" value="F:ATP binding"/>
    <property type="evidence" value="ECO:0007669"/>
    <property type="project" value="UniProtKB-KW"/>
</dbReference>
<keyword evidence="5 7" id="KW-1133">Transmembrane helix</keyword>
<feature type="transmembrane region" description="Helical" evidence="7">
    <location>
        <begin position="1073"/>
        <end position="1093"/>
    </location>
</feature>
<dbReference type="InParanoid" id="A0A7M7H8B8"/>
<comment type="subcellular location">
    <subcellularLocation>
        <location evidence="1">Membrane</location>
        <topology evidence="1">Multi-pass membrane protein</topology>
    </subcellularLocation>
</comment>
<dbReference type="Pfam" id="PF00005">
    <property type="entry name" value="ABC_tran"/>
    <property type="match status" value="2"/>
</dbReference>
<keyword evidence="3" id="KW-0547">Nucleotide-binding</keyword>
<feature type="transmembrane region" description="Helical" evidence="7">
    <location>
        <begin position="343"/>
        <end position="364"/>
    </location>
</feature>
<dbReference type="InterPro" id="IPR013525">
    <property type="entry name" value="ABC2_TM"/>
</dbReference>
<protein>
    <recommendedName>
        <fullName evidence="8">ABC transporter domain-containing protein</fullName>
    </recommendedName>
</protein>
<dbReference type="InterPro" id="IPR003439">
    <property type="entry name" value="ABC_transporter-like_ATP-bd"/>
</dbReference>
<organism evidence="9 10">
    <name type="scientific">Nasonia vitripennis</name>
    <name type="common">Parasitic wasp</name>
    <dbReference type="NCBI Taxonomy" id="7425"/>
    <lineage>
        <taxon>Eukaryota</taxon>
        <taxon>Metazoa</taxon>
        <taxon>Ecdysozoa</taxon>
        <taxon>Arthropoda</taxon>
        <taxon>Hexapoda</taxon>
        <taxon>Insecta</taxon>
        <taxon>Pterygota</taxon>
        <taxon>Neoptera</taxon>
        <taxon>Endopterygota</taxon>
        <taxon>Hymenoptera</taxon>
        <taxon>Apocrita</taxon>
        <taxon>Proctotrupomorpha</taxon>
        <taxon>Chalcidoidea</taxon>
        <taxon>Pteromalidae</taxon>
        <taxon>Pteromalinae</taxon>
        <taxon>Nasonia</taxon>
    </lineage>
</organism>
<dbReference type="PROSITE" id="PS00211">
    <property type="entry name" value="ABC_TRANSPORTER_1"/>
    <property type="match status" value="2"/>
</dbReference>
<evidence type="ECO:0000313" key="10">
    <source>
        <dbReference type="Proteomes" id="UP000002358"/>
    </source>
</evidence>
<dbReference type="SUPFAM" id="SSF52540">
    <property type="entry name" value="P-loop containing nucleoside triphosphate hydrolases"/>
    <property type="match status" value="2"/>
</dbReference>
<dbReference type="OrthoDB" id="10255969at2759"/>
<evidence type="ECO:0000256" key="1">
    <source>
        <dbReference type="ARBA" id="ARBA00004141"/>
    </source>
</evidence>
<reference evidence="9" key="1">
    <citation type="submission" date="2021-01" db="UniProtKB">
        <authorList>
            <consortium name="EnsemblMetazoa"/>
        </authorList>
    </citation>
    <scope>IDENTIFICATION</scope>
</reference>
<keyword evidence="10" id="KW-1185">Reference proteome</keyword>
<evidence type="ECO:0000256" key="7">
    <source>
        <dbReference type="SAM" id="Phobius"/>
    </source>
</evidence>
<feature type="transmembrane region" description="Helical" evidence="7">
    <location>
        <begin position="370"/>
        <end position="391"/>
    </location>
</feature>
<feature type="domain" description="ABC transporter" evidence="8">
    <location>
        <begin position="534"/>
        <end position="772"/>
    </location>
</feature>
<dbReference type="FunCoup" id="A0A7M7H8B8">
    <property type="interactions" value="321"/>
</dbReference>
<dbReference type="PANTHER" id="PTHR19229">
    <property type="entry name" value="ATP-BINDING CASSETTE TRANSPORTER SUBFAMILY A ABCA"/>
    <property type="match status" value="1"/>
</dbReference>